<dbReference type="EMBL" id="BGZK01001088">
    <property type="protein sequence ID" value="GBP70862.1"/>
    <property type="molecule type" value="Genomic_DNA"/>
</dbReference>
<protein>
    <submittedName>
        <fullName evidence="2">Uncharacterized protein</fullName>
    </submittedName>
</protein>
<evidence type="ECO:0000313" key="2">
    <source>
        <dbReference type="EMBL" id="GBP70862.1"/>
    </source>
</evidence>
<accession>A0A4C1Y7R6</accession>
<proteinExistence type="predicted"/>
<comment type="caution">
    <text evidence="2">The sequence shown here is derived from an EMBL/GenBank/DDBJ whole genome shotgun (WGS) entry which is preliminary data.</text>
</comment>
<evidence type="ECO:0000256" key="1">
    <source>
        <dbReference type="SAM" id="MobiDB-lite"/>
    </source>
</evidence>
<sequence>MTHIPSWLSSLPMTFPYCASLPSHLLAPIRPQIATDYSNSAPAPLHNKTRPVTSGGHSREIEVLQCRGSQADAAVAGWAGQGWGASVVCVDESESGAPALRADVDDDGLTMEGQRRGEDVCGSLSTTTVYRVAAAARARMPVRARCLPTSTHVACLSRMSVRVTGVPF</sequence>
<dbReference type="AlphaFoldDB" id="A0A4C1Y7R6"/>
<name>A0A4C1Y7R6_EUMVA</name>
<organism evidence="2 3">
    <name type="scientific">Eumeta variegata</name>
    <name type="common">Bagworm moth</name>
    <name type="synonym">Eumeta japonica</name>
    <dbReference type="NCBI Taxonomy" id="151549"/>
    <lineage>
        <taxon>Eukaryota</taxon>
        <taxon>Metazoa</taxon>
        <taxon>Ecdysozoa</taxon>
        <taxon>Arthropoda</taxon>
        <taxon>Hexapoda</taxon>
        <taxon>Insecta</taxon>
        <taxon>Pterygota</taxon>
        <taxon>Neoptera</taxon>
        <taxon>Endopterygota</taxon>
        <taxon>Lepidoptera</taxon>
        <taxon>Glossata</taxon>
        <taxon>Ditrysia</taxon>
        <taxon>Tineoidea</taxon>
        <taxon>Psychidae</taxon>
        <taxon>Oiketicinae</taxon>
        <taxon>Eumeta</taxon>
    </lineage>
</organism>
<keyword evidence="3" id="KW-1185">Reference proteome</keyword>
<evidence type="ECO:0000313" key="3">
    <source>
        <dbReference type="Proteomes" id="UP000299102"/>
    </source>
</evidence>
<feature type="region of interest" description="Disordered" evidence="1">
    <location>
        <begin position="37"/>
        <end position="56"/>
    </location>
</feature>
<dbReference type="Proteomes" id="UP000299102">
    <property type="component" value="Unassembled WGS sequence"/>
</dbReference>
<reference evidence="2 3" key="1">
    <citation type="journal article" date="2019" name="Commun. Biol.">
        <title>The bagworm genome reveals a unique fibroin gene that provides high tensile strength.</title>
        <authorList>
            <person name="Kono N."/>
            <person name="Nakamura H."/>
            <person name="Ohtoshi R."/>
            <person name="Tomita M."/>
            <person name="Numata K."/>
            <person name="Arakawa K."/>
        </authorList>
    </citation>
    <scope>NUCLEOTIDE SEQUENCE [LARGE SCALE GENOMIC DNA]</scope>
</reference>
<gene>
    <name evidence="2" type="ORF">EVAR_53526_1</name>
</gene>